<evidence type="ECO:0000313" key="1">
    <source>
        <dbReference type="EMBL" id="MEE4040982.1"/>
    </source>
</evidence>
<keyword evidence="2" id="KW-1185">Reference proteome</keyword>
<reference evidence="1 2" key="1">
    <citation type="submission" date="2024-01" db="EMBL/GenBank/DDBJ databases">
        <title>Characterization of Pseudomonas viridiflava in Georgia, USA.</title>
        <authorList>
            <person name="Zhao M."/>
            <person name="Dutta B."/>
        </authorList>
    </citation>
    <scope>NUCLEOTIDE SEQUENCE [LARGE SCALE GENOMIC DNA]</scope>
    <source>
        <strain evidence="1 2">21GA0539</strain>
    </source>
</reference>
<proteinExistence type="predicted"/>
<dbReference type="EMBL" id="JAZEIP010000018">
    <property type="protein sequence ID" value="MEE4040982.1"/>
    <property type="molecule type" value="Genomic_DNA"/>
</dbReference>
<comment type="caution">
    <text evidence="1">The sequence shown here is derived from an EMBL/GenBank/DDBJ whole genome shotgun (WGS) entry which is preliminary data.</text>
</comment>
<dbReference type="InterPro" id="IPR008727">
    <property type="entry name" value="PAAR_motif"/>
</dbReference>
<organism evidence="1 2">
    <name type="scientific">Pseudomonas viridiflava</name>
    <name type="common">Phytomonas viridiflava</name>
    <dbReference type="NCBI Taxonomy" id="33069"/>
    <lineage>
        <taxon>Bacteria</taxon>
        <taxon>Pseudomonadati</taxon>
        <taxon>Pseudomonadota</taxon>
        <taxon>Gammaproteobacteria</taxon>
        <taxon>Pseudomonadales</taxon>
        <taxon>Pseudomonadaceae</taxon>
        <taxon>Pseudomonas</taxon>
    </lineage>
</organism>
<dbReference type="Pfam" id="PF05488">
    <property type="entry name" value="PAAR_motif"/>
    <property type="match status" value="1"/>
</dbReference>
<dbReference type="Proteomes" id="UP001343600">
    <property type="component" value="Unassembled WGS sequence"/>
</dbReference>
<protein>
    <submittedName>
        <fullName evidence="1">PAAR domain-containing protein</fullName>
    </submittedName>
</protein>
<dbReference type="RefSeq" id="WP_330512845.1">
    <property type="nucleotide sequence ID" value="NZ_JAZEIH010000009.1"/>
</dbReference>
<name>A0ABU7N7Q4_PSEVI</name>
<gene>
    <name evidence="1" type="ORF">V2I87_12855</name>
</gene>
<accession>A0ABU7N7Q4</accession>
<sequence length="168" mass="17747">MAGKPIARLGDPGSHGGSISTGSSPIFVNSLPIACVGDTYACPIHGPNPITTGAPHALGLGKYVAHVDSRTACGASIIAGSPDTFVGTADASPINDILSELLKEKTFLEFQLLNDREQPIANEKFMLTLPDGRIINGMLDDTGRVHLPNVPRGTCKINFPELEDMERL</sequence>
<dbReference type="CDD" id="cd14744">
    <property type="entry name" value="PAAR_CT_2"/>
    <property type="match status" value="1"/>
</dbReference>
<dbReference type="Gene3D" id="2.60.200.60">
    <property type="match status" value="1"/>
</dbReference>
<evidence type="ECO:0000313" key="2">
    <source>
        <dbReference type="Proteomes" id="UP001343600"/>
    </source>
</evidence>